<dbReference type="EMBL" id="JBBAXC010000016">
    <property type="protein sequence ID" value="MEI5908807.1"/>
    <property type="molecule type" value="Genomic_DNA"/>
</dbReference>
<comment type="caution">
    <text evidence="1">The sequence shown here is derived from an EMBL/GenBank/DDBJ whole genome shotgun (WGS) entry which is preliminary data.</text>
</comment>
<name>A0ABU8HHR1_9BACI</name>
<dbReference type="Pfam" id="PF10957">
    <property type="entry name" value="Spore_Cse60"/>
    <property type="match status" value="1"/>
</dbReference>
<evidence type="ECO:0000313" key="1">
    <source>
        <dbReference type="EMBL" id="MEI5908807.1"/>
    </source>
</evidence>
<gene>
    <name evidence="1" type="ORF">WAK64_17300</name>
</gene>
<organism evidence="1 2">
    <name type="scientific">Bacillus spongiae</name>
    <dbReference type="NCBI Taxonomy" id="2683610"/>
    <lineage>
        <taxon>Bacteria</taxon>
        <taxon>Bacillati</taxon>
        <taxon>Bacillota</taxon>
        <taxon>Bacilli</taxon>
        <taxon>Bacillales</taxon>
        <taxon>Bacillaceae</taxon>
        <taxon>Bacillus</taxon>
    </lineage>
</organism>
<dbReference type="Proteomes" id="UP001312865">
    <property type="component" value="Unassembled WGS sequence"/>
</dbReference>
<dbReference type="InterPro" id="IPR020296">
    <property type="entry name" value="Spore_Cse60"/>
</dbReference>
<sequence length="60" mass="7011">MLQVRLFDYEHEQDLQKELNAFLAGFSSRDIIDIKYNVSAATTDKEQIYCFSAMVIYQAK</sequence>
<reference evidence="1 2" key="1">
    <citation type="journal article" date="2018" name="J. Microbiol.">
        <title>Bacillus spongiae sp. nov., isolated from sponge of Jeju Island.</title>
        <authorList>
            <person name="Lee G.E."/>
            <person name="Im W.T."/>
            <person name="Park J.S."/>
        </authorList>
    </citation>
    <scope>NUCLEOTIDE SEQUENCE [LARGE SCALE GENOMIC DNA]</scope>
    <source>
        <strain evidence="1 2">135PIL107-10</strain>
    </source>
</reference>
<evidence type="ECO:0000313" key="2">
    <source>
        <dbReference type="Proteomes" id="UP001312865"/>
    </source>
</evidence>
<keyword evidence="2" id="KW-1185">Reference proteome</keyword>
<accession>A0ABU8HHR1</accession>
<proteinExistence type="predicted"/>
<dbReference type="RefSeq" id="WP_336588253.1">
    <property type="nucleotide sequence ID" value="NZ_JBBAXC010000016.1"/>
</dbReference>
<protein>
    <submittedName>
        <fullName evidence="1">Sporulation protein Cse60</fullName>
    </submittedName>
</protein>